<evidence type="ECO:0000259" key="5">
    <source>
        <dbReference type="Pfam" id="PF04542"/>
    </source>
</evidence>
<keyword evidence="3" id="KW-0731">Sigma factor</keyword>
<dbReference type="InterPro" id="IPR013249">
    <property type="entry name" value="RNA_pol_sigma70_r4_t2"/>
</dbReference>
<evidence type="ECO:0000256" key="2">
    <source>
        <dbReference type="ARBA" id="ARBA00023015"/>
    </source>
</evidence>
<keyword evidence="2" id="KW-0805">Transcription regulation</keyword>
<dbReference type="GO" id="GO:0003677">
    <property type="term" value="F:DNA binding"/>
    <property type="evidence" value="ECO:0007669"/>
    <property type="project" value="InterPro"/>
</dbReference>
<proteinExistence type="inferred from homology"/>
<dbReference type="Pfam" id="PF08281">
    <property type="entry name" value="Sigma70_r4_2"/>
    <property type="match status" value="1"/>
</dbReference>
<dbReference type="Gene3D" id="1.10.10.10">
    <property type="entry name" value="Winged helix-like DNA-binding domain superfamily/Winged helix DNA-binding domain"/>
    <property type="match status" value="1"/>
</dbReference>
<comment type="caution">
    <text evidence="7">The sequence shown here is derived from an EMBL/GenBank/DDBJ whole genome shotgun (WGS) entry which is preliminary data.</text>
</comment>
<dbReference type="EMBL" id="WBOS01000004">
    <property type="protein sequence ID" value="KAB2336035.1"/>
    <property type="molecule type" value="Genomic_DNA"/>
</dbReference>
<dbReference type="InterPro" id="IPR014284">
    <property type="entry name" value="RNA_pol_sigma-70_dom"/>
</dbReference>
<dbReference type="CDD" id="cd06171">
    <property type="entry name" value="Sigma70_r4"/>
    <property type="match status" value="1"/>
</dbReference>
<dbReference type="OrthoDB" id="9782703at2"/>
<dbReference type="PANTHER" id="PTHR43133">
    <property type="entry name" value="RNA POLYMERASE ECF-TYPE SIGMA FACTO"/>
    <property type="match status" value="1"/>
</dbReference>
<dbReference type="InterPro" id="IPR013325">
    <property type="entry name" value="RNA_pol_sigma_r2"/>
</dbReference>
<dbReference type="SUPFAM" id="SSF88659">
    <property type="entry name" value="Sigma3 and sigma4 domains of RNA polymerase sigma factors"/>
    <property type="match status" value="1"/>
</dbReference>
<comment type="similarity">
    <text evidence="1">Belongs to the sigma-70 factor family. ECF subfamily.</text>
</comment>
<dbReference type="InterPro" id="IPR007627">
    <property type="entry name" value="RNA_pol_sigma70_r2"/>
</dbReference>
<dbReference type="SUPFAM" id="SSF88946">
    <property type="entry name" value="Sigma2 domain of RNA polymerase sigma factors"/>
    <property type="match status" value="1"/>
</dbReference>
<dbReference type="InterPro" id="IPR036388">
    <property type="entry name" value="WH-like_DNA-bd_sf"/>
</dbReference>
<dbReference type="InterPro" id="IPR039425">
    <property type="entry name" value="RNA_pol_sigma-70-like"/>
</dbReference>
<dbReference type="Pfam" id="PF04542">
    <property type="entry name" value="Sigma70_r2"/>
    <property type="match status" value="1"/>
</dbReference>
<accession>A0A6L3V645</accession>
<evidence type="ECO:0000256" key="1">
    <source>
        <dbReference type="ARBA" id="ARBA00010641"/>
    </source>
</evidence>
<evidence type="ECO:0000313" key="8">
    <source>
        <dbReference type="Proteomes" id="UP000481030"/>
    </source>
</evidence>
<protein>
    <submittedName>
        <fullName evidence="7">Sigma-70 family RNA polymerase sigma factor</fullName>
    </submittedName>
</protein>
<keyword evidence="8" id="KW-1185">Reference proteome</keyword>
<dbReference type="InterPro" id="IPR013324">
    <property type="entry name" value="RNA_pol_sigma_r3/r4-like"/>
</dbReference>
<evidence type="ECO:0000256" key="3">
    <source>
        <dbReference type="ARBA" id="ARBA00023082"/>
    </source>
</evidence>
<dbReference type="PANTHER" id="PTHR43133:SF51">
    <property type="entry name" value="RNA POLYMERASE SIGMA FACTOR"/>
    <property type="match status" value="1"/>
</dbReference>
<dbReference type="RefSeq" id="WP_151534836.1">
    <property type="nucleotide sequence ID" value="NZ_WBOS01000004.1"/>
</dbReference>
<sequence length="181" mass="20745">MLSENDVLLAQNGNQEAFIRLIRSCESSLYRIAKGILKEDLDCADAIQETILKSYHSIAKLKNPAYFKTWLIRILINECNDMLKKKQKSILLNTIEHITEPSIADNQFDELREALSKLNEKYRSVVVLFYFEDCSIKEIAQVLKIREGTVKSRLNRARSLLASCINQLNEEGRGENGPLKI</sequence>
<name>A0A6L3V645_9BACI</name>
<dbReference type="Proteomes" id="UP000481030">
    <property type="component" value="Unassembled WGS sequence"/>
</dbReference>
<evidence type="ECO:0000256" key="4">
    <source>
        <dbReference type="ARBA" id="ARBA00023163"/>
    </source>
</evidence>
<organism evidence="7 8">
    <name type="scientific">Cytobacillus depressus</name>
    <dbReference type="NCBI Taxonomy" id="1602942"/>
    <lineage>
        <taxon>Bacteria</taxon>
        <taxon>Bacillati</taxon>
        <taxon>Bacillota</taxon>
        <taxon>Bacilli</taxon>
        <taxon>Bacillales</taxon>
        <taxon>Bacillaceae</taxon>
        <taxon>Cytobacillus</taxon>
    </lineage>
</organism>
<dbReference type="GO" id="GO:0016987">
    <property type="term" value="F:sigma factor activity"/>
    <property type="evidence" value="ECO:0007669"/>
    <property type="project" value="UniProtKB-KW"/>
</dbReference>
<keyword evidence="4" id="KW-0804">Transcription</keyword>
<reference evidence="7 8" key="1">
    <citation type="journal article" date="2016" name="Antonie Van Leeuwenhoek">
        <title>Bacillus depressus sp. nov., isolated from soil of a sunflower field.</title>
        <authorList>
            <person name="Wei X."/>
            <person name="Xin D."/>
            <person name="Xin Y."/>
            <person name="Zhang H."/>
            <person name="Wang T."/>
            <person name="Zhang J."/>
        </authorList>
    </citation>
    <scope>NUCLEOTIDE SEQUENCE [LARGE SCALE GENOMIC DNA]</scope>
    <source>
        <strain evidence="7 8">BZ1</strain>
    </source>
</reference>
<evidence type="ECO:0000313" key="7">
    <source>
        <dbReference type="EMBL" id="KAB2336035.1"/>
    </source>
</evidence>
<evidence type="ECO:0000259" key="6">
    <source>
        <dbReference type="Pfam" id="PF08281"/>
    </source>
</evidence>
<dbReference type="NCBIfam" id="TIGR02937">
    <property type="entry name" value="sigma70-ECF"/>
    <property type="match status" value="1"/>
</dbReference>
<dbReference type="Gene3D" id="1.10.1740.10">
    <property type="match status" value="1"/>
</dbReference>
<dbReference type="GO" id="GO:0006352">
    <property type="term" value="P:DNA-templated transcription initiation"/>
    <property type="evidence" value="ECO:0007669"/>
    <property type="project" value="InterPro"/>
</dbReference>
<feature type="domain" description="RNA polymerase sigma-70 region 2" evidence="5">
    <location>
        <begin position="21"/>
        <end position="88"/>
    </location>
</feature>
<dbReference type="AlphaFoldDB" id="A0A6L3V645"/>
<feature type="domain" description="RNA polymerase sigma factor 70 region 4 type 2" evidence="6">
    <location>
        <begin position="109"/>
        <end position="160"/>
    </location>
</feature>
<gene>
    <name evidence="7" type="ORF">F7731_10985</name>
</gene>